<proteinExistence type="predicted"/>
<name>A0ABT7UKU3_9FIRM</name>
<dbReference type="InterPro" id="IPR018966">
    <property type="entry name" value="VTC_domain"/>
</dbReference>
<organism evidence="2 3">
    <name type="scientific">Massilimicrobiota timonensis</name>
    <dbReference type="NCBI Taxonomy" id="1776392"/>
    <lineage>
        <taxon>Bacteria</taxon>
        <taxon>Bacillati</taxon>
        <taxon>Bacillota</taxon>
        <taxon>Erysipelotrichia</taxon>
        <taxon>Erysipelotrichales</taxon>
        <taxon>Erysipelotrichaceae</taxon>
        <taxon>Massilimicrobiota</taxon>
    </lineage>
</organism>
<comment type="caution">
    <text evidence="2">The sequence shown here is derived from an EMBL/GenBank/DDBJ whole genome shotgun (WGS) entry which is preliminary data.</text>
</comment>
<dbReference type="Proteomes" id="UP001529275">
    <property type="component" value="Unassembled WGS sequence"/>
</dbReference>
<dbReference type="EMBL" id="JAUDCK010000053">
    <property type="protein sequence ID" value="MDM8196761.1"/>
    <property type="molecule type" value="Genomic_DNA"/>
</dbReference>
<evidence type="ECO:0000313" key="3">
    <source>
        <dbReference type="Proteomes" id="UP001529275"/>
    </source>
</evidence>
<feature type="domain" description="VTC" evidence="1">
    <location>
        <begin position="6"/>
        <end position="223"/>
    </location>
</feature>
<keyword evidence="3" id="KW-1185">Reference proteome</keyword>
<sequence length="231" mass="27411">MNEILRQEKKFLITLQQYYEFSHIFSKILSLDSHSHGDGYEIRSLYFDSLDDRDFHEKEDGIELRRKIRMRTYGADTPFAMLEMKQKQGQLQKKRSLKMKREDAEALILGNYSVLLKYSEPFAAECYAIMNMYCYRPVCIVSYHRKAFVAKENKIRITFDHHIVANESDFQIFSSKLNQYPVLDPYLVVLEVKYNGFLLSYIKDVINTIDKSELSVSKYCLGRSIRKHYLF</sequence>
<protein>
    <submittedName>
        <fullName evidence="2">Polyphosphate polymerase domain-containing protein</fullName>
    </submittedName>
</protein>
<dbReference type="Gene3D" id="3.20.100.30">
    <property type="entry name" value="VTC, catalytic tunnel domain"/>
    <property type="match status" value="1"/>
</dbReference>
<dbReference type="InterPro" id="IPR042267">
    <property type="entry name" value="VTC_sf"/>
</dbReference>
<dbReference type="RefSeq" id="WP_289528195.1">
    <property type="nucleotide sequence ID" value="NZ_JAUDCK010000053.1"/>
</dbReference>
<evidence type="ECO:0000313" key="2">
    <source>
        <dbReference type="EMBL" id="MDM8196761.1"/>
    </source>
</evidence>
<reference evidence="3" key="1">
    <citation type="submission" date="2023-06" db="EMBL/GenBank/DDBJ databases">
        <title>Identification and characterization of horizontal gene transfer across gut microbiota members of farm animals based on homology search.</title>
        <authorList>
            <person name="Zeman M."/>
            <person name="Kubasova T."/>
            <person name="Jahodarova E."/>
            <person name="Nykrynova M."/>
            <person name="Rychlik I."/>
        </authorList>
    </citation>
    <scope>NUCLEOTIDE SEQUENCE [LARGE SCALE GENOMIC DNA]</scope>
    <source>
        <strain evidence="3">ET341</strain>
    </source>
</reference>
<dbReference type="CDD" id="cd07750">
    <property type="entry name" value="PolyPPase_VTC_like"/>
    <property type="match status" value="1"/>
</dbReference>
<evidence type="ECO:0000259" key="1">
    <source>
        <dbReference type="Pfam" id="PF09359"/>
    </source>
</evidence>
<accession>A0ABT7UKU3</accession>
<gene>
    <name evidence="2" type="ORF">QUV98_10580</name>
</gene>
<dbReference type="Pfam" id="PF09359">
    <property type="entry name" value="VTC"/>
    <property type="match status" value="1"/>
</dbReference>